<dbReference type="PANTHER" id="PTHR43756">
    <property type="entry name" value="CHOLINE MONOOXYGENASE, CHLOROPLASTIC"/>
    <property type="match status" value="1"/>
</dbReference>
<protein>
    <submittedName>
        <fullName evidence="8">Aromatic ring-hydroxylating dioxygenase subunit alpha</fullName>
    </submittedName>
</protein>
<dbReference type="InterPro" id="IPR036922">
    <property type="entry name" value="Rieske_2Fe-2S_sf"/>
</dbReference>
<dbReference type="EMBL" id="CP030862">
    <property type="protein sequence ID" value="AXE24703.1"/>
    <property type="molecule type" value="Genomic_DNA"/>
</dbReference>
<proteinExistence type="predicted"/>
<dbReference type="KEGG" id="sgz:C0216_15680"/>
<comment type="cofactor">
    <cofactor evidence="1">
        <name>Fe cation</name>
        <dbReference type="ChEBI" id="CHEBI:24875"/>
    </cofactor>
</comment>
<keyword evidence="3" id="KW-0479">Metal-binding</keyword>
<evidence type="ECO:0000313" key="8">
    <source>
        <dbReference type="EMBL" id="AXE24703.1"/>
    </source>
</evidence>
<keyword evidence="2" id="KW-0001">2Fe-2S</keyword>
<dbReference type="GO" id="GO:0051213">
    <property type="term" value="F:dioxygenase activity"/>
    <property type="evidence" value="ECO:0007669"/>
    <property type="project" value="UniProtKB-KW"/>
</dbReference>
<evidence type="ECO:0000256" key="2">
    <source>
        <dbReference type="ARBA" id="ARBA00022714"/>
    </source>
</evidence>
<evidence type="ECO:0000256" key="4">
    <source>
        <dbReference type="ARBA" id="ARBA00023002"/>
    </source>
</evidence>
<evidence type="ECO:0000256" key="3">
    <source>
        <dbReference type="ARBA" id="ARBA00022723"/>
    </source>
</evidence>
<evidence type="ECO:0000313" key="9">
    <source>
        <dbReference type="Proteomes" id="UP000252004"/>
    </source>
</evidence>
<dbReference type="Gene3D" id="2.102.10.10">
    <property type="entry name" value="Rieske [2Fe-2S] iron-sulphur domain"/>
    <property type="match status" value="1"/>
</dbReference>
<keyword evidence="6" id="KW-0411">Iron-sulfur</keyword>
<dbReference type="RefSeq" id="WP_114055891.1">
    <property type="nucleotide sequence ID" value="NZ_CP030862.1"/>
</dbReference>
<dbReference type="InterPro" id="IPR001663">
    <property type="entry name" value="Rng_hydr_dOase-A"/>
</dbReference>
<keyword evidence="8" id="KW-0223">Dioxygenase</keyword>
<accession>A0A344U1D2</accession>
<reference evidence="8 9" key="1">
    <citation type="submission" date="2018-01" db="EMBL/GenBank/DDBJ databases">
        <title>Draft genome Sequence of streptomyces globosus LZH-48.</title>
        <authorList>
            <person name="Ran K."/>
            <person name="Li Z."/>
            <person name="Wei S."/>
            <person name="Dong R."/>
        </authorList>
    </citation>
    <scope>NUCLEOTIDE SEQUENCE [LARGE SCALE GENOMIC DNA]</scope>
    <source>
        <strain evidence="8 9">LZH-48</strain>
    </source>
</reference>
<dbReference type="Pfam" id="PF00355">
    <property type="entry name" value="Rieske"/>
    <property type="match status" value="1"/>
</dbReference>
<organism evidence="8 9">
    <name type="scientific">Streptomyces globosus</name>
    <dbReference type="NCBI Taxonomy" id="68209"/>
    <lineage>
        <taxon>Bacteria</taxon>
        <taxon>Bacillati</taxon>
        <taxon>Actinomycetota</taxon>
        <taxon>Actinomycetes</taxon>
        <taxon>Kitasatosporales</taxon>
        <taxon>Streptomycetaceae</taxon>
        <taxon>Streptomyces</taxon>
    </lineage>
</organism>
<keyword evidence="5" id="KW-0408">Iron</keyword>
<evidence type="ECO:0000256" key="6">
    <source>
        <dbReference type="ARBA" id="ARBA00023014"/>
    </source>
</evidence>
<evidence type="ECO:0000259" key="7">
    <source>
        <dbReference type="PROSITE" id="PS51296"/>
    </source>
</evidence>
<dbReference type="GO" id="GO:0005506">
    <property type="term" value="F:iron ion binding"/>
    <property type="evidence" value="ECO:0007669"/>
    <property type="project" value="InterPro"/>
</dbReference>
<dbReference type="SUPFAM" id="SSF55961">
    <property type="entry name" value="Bet v1-like"/>
    <property type="match status" value="1"/>
</dbReference>
<gene>
    <name evidence="8" type="ORF">C0216_15680</name>
</gene>
<dbReference type="InterPro" id="IPR017941">
    <property type="entry name" value="Rieske_2Fe-2S"/>
</dbReference>
<dbReference type="OrthoDB" id="5243643at2"/>
<dbReference type="GO" id="GO:0004497">
    <property type="term" value="F:monooxygenase activity"/>
    <property type="evidence" value="ECO:0007669"/>
    <property type="project" value="UniProtKB-ARBA"/>
</dbReference>
<dbReference type="PANTHER" id="PTHR43756:SF5">
    <property type="entry name" value="CHOLINE MONOOXYGENASE, CHLOROPLASTIC"/>
    <property type="match status" value="1"/>
</dbReference>
<dbReference type="InterPro" id="IPR015879">
    <property type="entry name" value="Ring_hydroxy_dOase_asu_C_dom"/>
</dbReference>
<evidence type="ECO:0000256" key="5">
    <source>
        <dbReference type="ARBA" id="ARBA00023004"/>
    </source>
</evidence>
<dbReference type="SUPFAM" id="SSF50022">
    <property type="entry name" value="ISP domain"/>
    <property type="match status" value="1"/>
</dbReference>
<dbReference type="GO" id="GO:0051537">
    <property type="term" value="F:2 iron, 2 sulfur cluster binding"/>
    <property type="evidence" value="ECO:0007669"/>
    <property type="project" value="UniProtKB-KW"/>
</dbReference>
<keyword evidence="4" id="KW-0560">Oxidoreductase</keyword>
<feature type="domain" description="Rieske" evidence="7">
    <location>
        <begin position="50"/>
        <end position="165"/>
    </location>
</feature>
<dbReference type="GO" id="GO:0016705">
    <property type="term" value="F:oxidoreductase activity, acting on paired donors, with incorporation or reduction of molecular oxygen"/>
    <property type="evidence" value="ECO:0007669"/>
    <property type="project" value="UniProtKB-ARBA"/>
</dbReference>
<dbReference type="Proteomes" id="UP000252004">
    <property type="component" value="Chromosome"/>
</dbReference>
<dbReference type="Gene3D" id="3.90.380.10">
    <property type="entry name" value="Naphthalene 1,2-dioxygenase Alpha Subunit, Chain A, domain 1"/>
    <property type="match status" value="2"/>
</dbReference>
<evidence type="ECO:0000256" key="1">
    <source>
        <dbReference type="ARBA" id="ARBA00001962"/>
    </source>
</evidence>
<dbReference type="AlphaFoldDB" id="A0A344U1D2"/>
<name>A0A344U1D2_9ACTN</name>
<dbReference type="PROSITE" id="PS51296">
    <property type="entry name" value="RIESKE"/>
    <property type="match status" value="1"/>
</dbReference>
<keyword evidence="9" id="KW-1185">Reference proteome</keyword>
<dbReference type="Pfam" id="PF00848">
    <property type="entry name" value="Ring_hydroxyl_A"/>
    <property type="match status" value="1"/>
</dbReference>
<dbReference type="CDD" id="cd03469">
    <property type="entry name" value="Rieske_RO_Alpha_N"/>
    <property type="match status" value="1"/>
</dbReference>
<dbReference type="PRINTS" id="PR00090">
    <property type="entry name" value="RNGDIOXGNASE"/>
</dbReference>
<sequence length="398" mass="44044">MPHRELDLLLEDLTRLAALPLERGETLPARAYTSEDFYRLERDRVFRADWLCAGHVNQVAEPGDYLRTDVLGEPVVITRDEDGSLHALSRVCRHRFMDVLPPETTPEQGSLKRLTCPYHTWTYRLNGEYAGQLAGAPLMNKVDFDRAACRLPGYRLEVWNGLIMICADADAPALGPQLDELTAKLACYRLPDLVVAYSAVWQGVAANWKVALENGSENYHHMGSHAATLDPVLPGRDTVVDDCDGRWFTMYTPFAADGLQAADGAAGTASALIPGLGERELSGMTIAGVFPHLVLALLPDSVTFARWIPTGPETHDAHFTVLVPPEARTKPGFDAYVDASRQQLETIQSEDTVAIRGVQRGLATNPGPSGGRFSHLERPLWQFQRYLADRLVHRSRLP</sequence>